<dbReference type="Gene3D" id="1.10.10.10">
    <property type="entry name" value="Winged helix-like DNA-binding domain superfamily/Winged helix DNA-binding domain"/>
    <property type="match status" value="1"/>
</dbReference>
<evidence type="ECO:0000313" key="2">
    <source>
        <dbReference type="EMBL" id="KKL92608.1"/>
    </source>
</evidence>
<dbReference type="EMBL" id="LAZR01019418">
    <property type="protein sequence ID" value="KKL92608.1"/>
    <property type="molecule type" value="Genomic_DNA"/>
</dbReference>
<name>A0A0F9G1S4_9ZZZZ</name>
<dbReference type="InterPro" id="IPR006199">
    <property type="entry name" value="LexA_DNA-bd_dom"/>
</dbReference>
<accession>A0A0F9G1S4</accession>
<dbReference type="GO" id="GO:0006508">
    <property type="term" value="P:proteolysis"/>
    <property type="evidence" value="ECO:0007669"/>
    <property type="project" value="InterPro"/>
</dbReference>
<comment type="caution">
    <text evidence="2">The sequence shown here is derived from an EMBL/GenBank/DDBJ whole genome shotgun (WGS) entry which is preliminary data.</text>
</comment>
<organism evidence="2">
    <name type="scientific">marine sediment metagenome</name>
    <dbReference type="NCBI Taxonomy" id="412755"/>
    <lineage>
        <taxon>unclassified sequences</taxon>
        <taxon>metagenomes</taxon>
        <taxon>ecological metagenomes</taxon>
    </lineage>
</organism>
<dbReference type="GO" id="GO:0004252">
    <property type="term" value="F:serine-type endopeptidase activity"/>
    <property type="evidence" value="ECO:0007669"/>
    <property type="project" value="InterPro"/>
</dbReference>
<dbReference type="InterPro" id="IPR036388">
    <property type="entry name" value="WH-like_DNA-bd_sf"/>
</dbReference>
<feature type="domain" description="LexA repressor DNA-binding" evidence="1">
    <location>
        <begin position="1"/>
        <end position="63"/>
    </location>
</feature>
<reference evidence="2" key="1">
    <citation type="journal article" date="2015" name="Nature">
        <title>Complex archaea that bridge the gap between prokaryotes and eukaryotes.</title>
        <authorList>
            <person name="Spang A."/>
            <person name="Saw J.H."/>
            <person name="Jorgensen S.L."/>
            <person name="Zaremba-Niedzwiedzka K."/>
            <person name="Martijn J."/>
            <person name="Lind A.E."/>
            <person name="van Eijk R."/>
            <person name="Schleper C."/>
            <person name="Guy L."/>
            <person name="Ettema T.J."/>
        </authorList>
    </citation>
    <scope>NUCLEOTIDE SEQUENCE</scope>
</reference>
<evidence type="ECO:0000259" key="1">
    <source>
        <dbReference type="Pfam" id="PF01726"/>
    </source>
</evidence>
<dbReference type="AlphaFoldDB" id="A0A0F9G1S4"/>
<sequence>MQTLTQRQRQVLRFIIAYTKRESIAPAFWEIGKACGICLSTVYEHVTTLDTKGYIIRKFNERRGITILHDPDHPDVCPSCQRPFAESTT</sequence>
<dbReference type="InterPro" id="IPR036390">
    <property type="entry name" value="WH_DNA-bd_sf"/>
</dbReference>
<protein>
    <recommendedName>
        <fullName evidence="1">LexA repressor DNA-binding domain-containing protein</fullName>
    </recommendedName>
</protein>
<dbReference type="SUPFAM" id="SSF46785">
    <property type="entry name" value="Winged helix' DNA-binding domain"/>
    <property type="match status" value="1"/>
</dbReference>
<gene>
    <name evidence="2" type="ORF">LCGC14_1883010</name>
</gene>
<proteinExistence type="predicted"/>
<dbReference type="Pfam" id="PF01726">
    <property type="entry name" value="LexA_DNA_bind"/>
    <property type="match status" value="1"/>
</dbReference>